<keyword evidence="1" id="KW-0812">Transmembrane</keyword>
<dbReference type="EMBL" id="QWIO01000389">
    <property type="protein sequence ID" value="RMY98100.1"/>
    <property type="molecule type" value="Genomic_DNA"/>
</dbReference>
<feature type="transmembrane region" description="Helical" evidence="1">
    <location>
        <begin position="299"/>
        <end position="317"/>
    </location>
</feature>
<evidence type="ECO:0000313" key="2">
    <source>
        <dbReference type="EMBL" id="RMY98100.1"/>
    </source>
</evidence>
<name>A0A3M7GAA8_HORWE</name>
<keyword evidence="1" id="KW-1133">Transmembrane helix</keyword>
<gene>
    <name evidence="2" type="ORF">D0864_04511</name>
</gene>
<evidence type="ECO:0000313" key="3">
    <source>
        <dbReference type="Proteomes" id="UP000269539"/>
    </source>
</evidence>
<dbReference type="AlphaFoldDB" id="A0A3M7GAA8"/>
<accession>A0A3M7GAA8</accession>
<feature type="transmembrane region" description="Helical" evidence="1">
    <location>
        <begin position="111"/>
        <end position="138"/>
    </location>
</feature>
<feature type="transmembrane region" description="Helical" evidence="1">
    <location>
        <begin position="174"/>
        <end position="193"/>
    </location>
</feature>
<evidence type="ECO:0000256" key="1">
    <source>
        <dbReference type="SAM" id="Phobius"/>
    </source>
</evidence>
<keyword evidence="1" id="KW-0472">Membrane</keyword>
<proteinExistence type="predicted"/>
<dbReference type="Proteomes" id="UP000269539">
    <property type="component" value="Unassembled WGS sequence"/>
</dbReference>
<dbReference type="VEuPathDB" id="FungiDB:BTJ68_05121"/>
<feature type="transmembrane region" description="Helical" evidence="1">
    <location>
        <begin position="205"/>
        <end position="230"/>
    </location>
</feature>
<organism evidence="2 3">
    <name type="scientific">Hortaea werneckii</name>
    <name type="common">Black yeast</name>
    <name type="synonym">Cladosporium werneckii</name>
    <dbReference type="NCBI Taxonomy" id="91943"/>
    <lineage>
        <taxon>Eukaryota</taxon>
        <taxon>Fungi</taxon>
        <taxon>Dikarya</taxon>
        <taxon>Ascomycota</taxon>
        <taxon>Pezizomycotina</taxon>
        <taxon>Dothideomycetes</taxon>
        <taxon>Dothideomycetidae</taxon>
        <taxon>Mycosphaerellales</taxon>
        <taxon>Teratosphaeriaceae</taxon>
        <taxon>Hortaea</taxon>
    </lineage>
</organism>
<sequence>MSRAFNSFAYSLQLELSLQGRRYFGRQNENHSNPHFSCAPSELGPISPTLVFDNRILFHLVVSAFIGNRENMHPTTSQVNYSYLRSQDSGHYTPQHHNPTRKMHSITKARIALSVALATLMLAAGLELASISSMVYWLHYRAGQDFTIAYQDSTFSLHGKPENLLVDQGHTSNGAAGTAFVLVSLLGFVALALRSRRYPGSFTRFVYSFWLAMAVFSALLSIAALVYTFVITHQHDGQSIDVSLASTLDNRPYPDYHAYPLESWTPENWFAAVLRLDLAKQSERSDIELHLVVMKVWKWNLIPLTVLGVIAVVLAFVEKNARERTERRVLMGVGREQKRVSV</sequence>
<reference evidence="2 3" key="1">
    <citation type="journal article" date="2018" name="BMC Genomics">
        <title>Genomic evidence for intraspecific hybridization in a clonal and extremely halotolerant yeast.</title>
        <authorList>
            <person name="Gostincar C."/>
            <person name="Stajich J.E."/>
            <person name="Zupancic J."/>
            <person name="Zalar P."/>
            <person name="Gunde-Cimerman N."/>
        </authorList>
    </citation>
    <scope>NUCLEOTIDE SEQUENCE [LARGE SCALE GENOMIC DNA]</scope>
    <source>
        <strain evidence="2 3">EXF-10513</strain>
    </source>
</reference>
<comment type="caution">
    <text evidence="2">The sequence shown here is derived from an EMBL/GenBank/DDBJ whole genome shotgun (WGS) entry which is preliminary data.</text>
</comment>
<protein>
    <submittedName>
        <fullName evidence="2">Uncharacterized protein</fullName>
    </submittedName>
</protein>